<accession>A0A1F7YEG2</accession>
<dbReference type="EMBL" id="MGGI01000024">
    <property type="protein sequence ID" value="OGM24998.1"/>
    <property type="molecule type" value="Genomic_DNA"/>
</dbReference>
<dbReference type="AlphaFoldDB" id="A0A1F7YEG2"/>
<evidence type="ECO:0000313" key="3">
    <source>
        <dbReference type="Proteomes" id="UP000178851"/>
    </source>
</evidence>
<evidence type="ECO:0000313" key="2">
    <source>
        <dbReference type="EMBL" id="OGM24998.1"/>
    </source>
</evidence>
<dbReference type="Gene3D" id="3.40.50.150">
    <property type="entry name" value="Vaccinia Virus protein VP39"/>
    <property type="match status" value="1"/>
</dbReference>
<dbReference type="Proteomes" id="UP000178851">
    <property type="component" value="Unassembled WGS sequence"/>
</dbReference>
<dbReference type="GO" id="GO:0008757">
    <property type="term" value="F:S-adenosylmethionine-dependent methyltransferase activity"/>
    <property type="evidence" value="ECO:0007669"/>
    <property type="project" value="InterPro"/>
</dbReference>
<dbReference type="InterPro" id="IPR013216">
    <property type="entry name" value="Methyltransf_11"/>
</dbReference>
<comment type="caution">
    <text evidence="2">The sequence shown here is derived from an EMBL/GenBank/DDBJ whole genome shotgun (WGS) entry which is preliminary data.</text>
</comment>
<protein>
    <recommendedName>
        <fullName evidence="1">Methyltransferase type 11 domain-containing protein</fullName>
    </recommendedName>
</protein>
<dbReference type="PANTHER" id="PTHR43861">
    <property type="entry name" value="TRANS-ACONITATE 2-METHYLTRANSFERASE-RELATED"/>
    <property type="match status" value="1"/>
</dbReference>
<reference evidence="2 3" key="1">
    <citation type="journal article" date="2016" name="Nat. Commun.">
        <title>Thousands of microbial genomes shed light on interconnected biogeochemical processes in an aquifer system.</title>
        <authorList>
            <person name="Anantharaman K."/>
            <person name="Brown C.T."/>
            <person name="Hug L.A."/>
            <person name="Sharon I."/>
            <person name="Castelle C.J."/>
            <person name="Probst A.J."/>
            <person name="Thomas B.C."/>
            <person name="Singh A."/>
            <person name="Wilkins M.J."/>
            <person name="Karaoz U."/>
            <person name="Brodie E.L."/>
            <person name="Williams K.H."/>
            <person name="Hubbard S.S."/>
            <person name="Banfield J.F."/>
        </authorList>
    </citation>
    <scope>NUCLEOTIDE SEQUENCE [LARGE SCALE GENOMIC DNA]</scope>
</reference>
<dbReference type="SUPFAM" id="SSF53335">
    <property type="entry name" value="S-adenosyl-L-methionine-dependent methyltransferases"/>
    <property type="match status" value="1"/>
</dbReference>
<organism evidence="2 3">
    <name type="scientific">Candidatus Woesebacteria bacterium RIFCSPHIGHO2_01_FULL_39_28</name>
    <dbReference type="NCBI Taxonomy" id="1802496"/>
    <lineage>
        <taxon>Bacteria</taxon>
        <taxon>Candidatus Woeseibacteriota</taxon>
    </lineage>
</organism>
<name>A0A1F7YEG2_9BACT</name>
<gene>
    <name evidence="2" type="ORF">A2627_05015</name>
</gene>
<feature type="domain" description="Methyltransferase type 11" evidence="1">
    <location>
        <begin position="43"/>
        <end position="138"/>
    </location>
</feature>
<evidence type="ECO:0000259" key="1">
    <source>
        <dbReference type="Pfam" id="PF08241"/>
    </source>
</evidence>
<sequence length="252" mass="29347">MAAAYDSFDYPAYWEKRQYEHGSEVIALKKFLQKIPKIGKVADIGCGFGRLTPCYIYRSKSVVLLDPSRKIISLAKSRFKSYKKIKYVISDIDKIPQNLKERNFDLIVMVRVLHHLDNPEKAFSIVYKMLNDKGFFVLEFANKIHWKALFLNLIRGNFTFPIDIFPNDRRSKRKKTGKFISFFNYHPGILKEKIEAAGFKILEVRSVSNVRSPFLKKHLPLEFLLSVERSLQKSLAKIYFGPSIFLLAQKRG</sequence>
<dbReference type="InterPro" id="IPR029063">
    <property type="entry name" value="SAM-dependent_MTases_sf"/>
</dbReference>
<dbReference type="Pfam" id="PF08241">
    <property type="entry name" value="Methyltransf_11"/>
    <property type="match status" value="1"/>
</dbReference>
<proteinExistence type="predicted"/>
<dbReference type="CDD" id="cd02440">
    <property type="entry name" value="AdoMet_MTases"/>
    <property type="match status" value="1"/>
</dbReference>